<dbReference type="InterPro" id="IPR009187">
    <property type="entry name" value="Prok_Ku"/>
</dbReference>
<reference evidence="5" key="1">
    <citation type="submission" date="2018-11" db="EMBL/GenBank/DDBJ databases">
        <title>Chitinophaga lutea sp.nov., isolate from arsenic contaminated soil.</title>
        <authorList>
            <person name="Zong Y."/>
        </authorList>
    </citation>
    <scope>NUCLEOTIDE SEQUENCE [LARGE SCALE GENOMIC DNA]</scope>
    <source>
        <strain evidence="5">YLT18</strain>
    </source>
</reference>
<dbReference type="RefSeq" id="WP_120519040.1">
    <property type="nucleotide sequence ID" value="NZ_QXZY01000015.1"/>
</dbReference>
<name>A0A3N4M5J3_9BACT</name>
<proteinExistence type="inferred from homology"/>
<comment type="caution">
    <text evidence="4">The sequence shown here is derived from an EMBL/GenBank/DDBJ whole genome shotgun (WGS) entry which is preliminary data.</text>
</comment>
<sequence>MRSIWTGSIGFGLVNIPVKLYSAVQDSRLDLDMLDKKDHSRIRFQRINEKTGKEVAWENIVKAYNYNDEYVVLDDSDFEDASPKKSKVIEITTFTATNEIDAVYFESPYFIAPDKSGAKAYELLRATLEKTGKVGVALFVLRSQEHLAVVRAKDDYLMLHRLRFAEEVREPDEISFPAKTAIPKKELDMAMKLVQQYTEPFDIAGYKDEYRKELLRIIKAKASGKRAKVKKMKVVTTKSTDLFDQLKASLGTGSKKRAS</sequence>
<dbReference type="PANTHER" id="PTHR41251:SF1">
    <property type="entry name" value="NON-HOMOLOGOUS END JOINING PROTEIN KU"/>
    <property type="match status" value="1"/>
</dbReference>
<dbReference type="NCBIfam" id="TIGR02772">
    <property type="entry name" value="Ku_bact"/>
    <property type="match status" value="1"/>
</dbReference>
<accession>A0A3N4M5J3</accession>
<dbReference type="Gene3D" id="2.40.290.10">
    <property type="match status" value="1"/>
</dbReference>
<dbReference type="PIRSF" id="PIRSF006493">
    <property type="entry name" value="Prok_Ku"/>
    <property type="match status" value="1"/>
</dbReference>
<organism evidence="4 5">
    <name type="scientific">Chitinophaga barathri</name>
    <dbReference type="NCBI Taxonomy" id="1647451"/>
    <lineage>
        <taxon>Bacteria</taxon>
        <taxon>Pseudomonadati</taxon>
        <taxon>Bacteroidota</taxon>
        <taxon>Chitinophagia</taxon>
        <taxon>Chitinophagales</taxon>
        <taxon>Chitinophagaceae</taxon>
        <taxon>Chitinophaga</taxon>
    </lineage>
</organism>
<evidence type="ECO:0000259" key="3">
    <source>
        <dbReference type="SMART" id="SM00559"/>
    </source>
</evidence>
<dbReference type="FunFam" id="2.40.290.10:FF:000004">
    <property type="entry name" value="Non-homologous end joining protein Ku"/>
    <property type="match status" value="1"/>
</dbReference>
<dbReference type="Proteomes" id="UP000279089">
    <property type="component" value="Unassembled WGS sequence"/>
</dbReference>
<dbReference type="SUPFAM" id="SSF100939">
    <property type="entry name" value="SPOC domain-like"/>
    <property type="match status" value="1"/>
</dbReference>
<dbReference type="SMART" id="SM00559">
    <property type="entry name" value="Ku78"/>
    <property type="match status" value="1"/>
</dbReference>
<dbReference type="OrthoDB" id="9795084at2"/>
<dbReference type="GO" id="GO:0006310">
    <property type="term" value="P:DNA recombination"/>
    <property type="evidence" value="ECO:0007669"/>
    <property type="project" value="UniProtKB-KW"/>
</dbReference>
<evidence type="ECO:0000256" key="2">
    <source>
        <dbReference type="HAMAP-Rule" id="MF_01875"/>
    </source>
</evidence>
<dbReference type="GO" id="GO:0003690">
    <property type="term" value="F:double-stranded DNA binding"/>
    <property type="evidence" value="ECO:0007669"/>
    <property type="project" value="UniProtKB-UniRule"/>
</dbReference>
<keyword evidence="2" id="KW-0234">DNA repair</keyword>
<dbReference type="InterPro" id="IPR006164">
    <property type="entry name" value="DNA_bd_Ku70/Ku80"/>
</dbReference>
<keyword evidence="5" id="KW-1185">Reference proteome</keyword>
<dbReference type="Pfam" id="PF02735">
    <property type="entry name" value="Ku"/>
    <property type="match status" value="1"/>
</dbReference>
<evidence type="ECO:0000313" key="4">
    <source>
        <dbReference type="EMBL" id="RPD38544.1"/>
    </source>
</evidence>
<gene>
    <name evidence="2" type="primary">ku</name>
    <name evidence="4" type="ORF">EG028_25085</name>
</gene>
<dbReference type="GO" id="GO:0006303">
    <property type="term" value="P:double-strand break repair via nonhomologous end joining"/>
    <property type="evidence" value="ECO:0007669"/>
    <property type="project" value="UniProtKB-UniRule"/>
</dbReference>
<keyword evidence="2" id="KW-0227">DNA damage</keyword>
<feature type="domain" description="Ku" evidence="3">
    <location>
        <begin position="52"/>
        <end position="179"/>
    </location>
</feature>
<evidence type="ECO:0000256" key="1">
    <source>
        <dbReference type="ARBA" id="ARBA00023125"/>
    </source>
</evidence>
<comment type="subunit">
    <text evidence="2">Homodimer. Interacts with LigD.</text>
</comment>
<keyword evidence="1 2" id="KW-0238">DNA-binding</keyword>
<protein>
    <recommendedName>
        <fullName evidence="2">Non-homologous end joining protein Ku</fullName>
    </recommendedName>
</protein>
<dbReference type="InterPro" id="IPR016194">
    <property type="entry name" value="SPOC-like_C_dom_sf"/>
</dbReference>
<dbReference type="HAMAP" id="MF_01875">
    <property type="entry name" value="Prokaryotic_Ku"/>
    <property type="match status" value="1"/>
</dbReference>
<evidence type="ECO:0000313" key="5">
    <source>
        <dbReference type="Proteomes" id="UP000279089"/>
    </source>
</evidence>
<dbReference type="AlphaFoldDB" id="A0A3N4M5J3"/>
<comment type="function">
    <text evidence="2">With LigD forms a non-homologous end joining (NHEJ) DNA repair enzyme, which repairs dsDNA breaks with reduced fidelity. Binds linear dsDNA with 5'- and 3'- overhangs but not closed circular dsDNA nor ssDNA. Recruits and stimulates the ligase activity of LigD.</text>
</comment>
<comment type="similarity">
    <text evidence="2">Belongs to the prokaryotic Ku family.</text>
</comment>
<keyword evidence="2" id="KW-0233">DNA recombination</keyword>
<dbReference type="CDD" id="cd00789">
    <property type="entry name" value="KU_like"/>
    <property type="match status" value="1"/>
</dbReference>
<dbReference type="EMBL" id="RMBX01000015">
    <property type="protein sequence ID" value="RPD38544.1"/>
    <property type="molecule type" value="Genomic_DNA"/>
</dbReference>
<dbReference type="PANTHER" id="PTHR41251">
    <property type="entry name" value="NON-HOMOLOGOUS END JOINING PROTEIN KU"/>
    <property type="match status" value="1"/>
</dbReference>